<keyword evidence="7" id="KW-0627">Porphyrin biosynthesis</keyword>
<reference evidence="14 16" key="2">
    <citation type="submission" date="2018-06" db="EMBL/GenBank/DDBJ databases">
        <authorList>
            <consortium name="Pathogen Informatics"/>
            <person name="Doyle S."/>
        </authorList>
    </citation>
    <scope>NUCLEOTIDE SEQUENCE [LARGE SCALE GENOMIC DNA]</scope>
    <source>
        <strain evidence="14 16">NCTC12858</strain>
    </source>
</reference>
<dbReference type="Proteomes" id="UP000249300">
    <property type="component" value="Chromosome 1"/>
</dbReference>
<dbReference type="Pfam" id="PF02602">
    <property type="entry name" value="HEM4"/>
    <property type="match status" value="1"/>
</dbReference>
<dbReference type="SUPFAM" id="SSF53790">
    <property type="entry name" value="Tetrapyrrole methylase"/>
    <property type="match status" value="1"/>
</dbReference>
<dbReference type="GO" id="GO:0004852">
    <property type="term" value="F:uroporphyrinogen-III synthase activity"/>
    <property type="evidence" value="ECO:0007669"/>
    <property type="project" value="InterPro"/>
</dbReference>
<dbReference type="KEGG" id="pcre:NCTC12858_00576"/>
<dbReference type="GO" id="GO:0009236">
    <property type="term" value="P:cobalamin biosynthetic process"/>
    <property type="evidence" value="ECO:0007669"/>
    <property type="project" value="UniProtKB-KW"/>
</dbReference>
<dbReference type="InterPro" id="IPR050161">
    <property type="entry name" value="Siro_Cobalamin_biosynth"/>
</dbReference>
<evidence type="ECO:0000259" key="11">
    <source>
        <dbReference type="Pfam" id="PF00590"/>
    </source>
</evidence>
<comment type="pathway">
    <text evidence="8">Porphyrin-containing compound metabolism; siroheme biosynthesis; precorrin-2 from uroporphyrinogen III: step 1/1.</text>
</comment>
<evidence type="ECO:0000256" key="8">
    <source>
        <dbReference type="ARBA" id="ARBA00025705"/>
    </source>
</evidence>
<dbReference type="InterPro" id="IPR014777">
    <property type="entry name" value="4pyrrole_Mease_sub1"/>
</dbReference>
<dbReference type="NCBIfam" id="TIGR01469">
    <property type="entry name" value="cobA_cysG_Cterm"/>
    <property type="match status" value="1"/>
</dbReference>
<dbReference type="Gene3D" id="3.40.50.10090">
    <property type="match status" value="2"/>
</dbReference>
<dbReference type="EC" id="2.1.1.107" evidence="2"/>
<reference evidence="13 15" key="1">
    <citation type="submission" date="2014-08" db="EMBL/GenBank/DDBJ databases">
        <title>Porphyromonas crevioricanis strain:COT-253_OH1447 Genome sequencing.</title>
        <authorList>
            <person name="Wallis C."/>
            <person name="Deusch O."/>
            <person name="O'Flynn C."/>
            <person name="Davis I."/>
            <person name="Jospin G."/>
            <person name="Darling A.E."/>
            <person name="Coil D.A."/>
            <person name="Alexiev A."/>
            <person name="Horsfall A."/>
            <person name="Kirkwood N."/>
            <person name="Harris S."/>
            <person name="Eisen J.A."/>
        </authorList>
    </citation>
    <scope>NUCLEOTIDE SEQUENCE [LARGE SCALE GENOMIC DNA]</scope>
    <source>
        <strain evidence="15">COT-253 OH1447</strain>
        <strain evidence="13">COT-253_OH1447</strain>
    </source>
</reference>
<dbReference type="CDD" id="cd06578">
    <property type="entry name" value="HemD"/>
    <property type="match status" value="1"/>
</dbReference>
<dbReference type="InterPro" id="IPR036108">
    <property type="entry name" value="4pyrrol_syn_uPrphyn_synt_sf"/>
</dbReference>
<dbReference type="AlphaFoldDB" id="A0A0A2FW58"/>
<evidence type="ECO:0000256" key="3">
    <source>
        <dbReference type="ARBA" id="ARBA00022573"/>
    </source>
</evidence>
<dbReference type="RefSeq" id="WP_023937846.1">
    <property type="nucleotide sequence ID" value="NZ_FUXH01000002.1"/>
</dbReference>
<comment type="similarity">
    <text evidence="1 10">Belongs to the precorrin methyltransferase family.</text>
</comment>
<keyword evidence="4 10" id="KW-0489">Methyltransferase</keyword>
<evidence type="ECO:0000256" key="9">
    <source>
        <dbReference type="ARBA" id="ARBA00060548"/>
    </source>
</evidence>
<dbReference type="InterPro" id="IPR006366">
    <property type="entry name" value="CobA/CysG_C"/>
</dbReference>
<comment type="pathway">
    <text evidence="9">Cofactor biosynthesis; adenosylcobalamin biosynthesis; precorrin-2 from uroporphyrinogen III: step 1/1.</text>
</comment>
<dbReference type="NCBIfam" id="NF004790">
    <property type="entry name" value="PRK06136.1"/>
    <property type="match status" value="1"/>
</dbReference>
<dbReference type="CDD" id="cd11642">
    <property type="entry name" value="SUMT"/>
    <property type="match status" value="1"/>
</dbReference>
<dbReference type="InterPro" id="IPR003043">
    <property type="entry name" value="Uropor_MeTrfase_CS"/>
</dbReference>
<evidence type="ECO:0000256" key="4">
    <source>
        <dbReference type="ARBA" id="ARBA00022603"/>
    </source>
</evidence>
<dbReference type="EMBL" id="LS483447">
    <property type="protein sequence ID" value="SQH72747.1"/>
    <property type="molecule type" value="Genomic_DNA"/>
</dbReference>
<dbReference type="eggNOG" id="COG1587">
    <property type="taxonomic scope" value="Bacteria"/>
</dbReference>
<evidence type="ECO:0000313" key="15">
    <source>
        <dbReference type="Proteomes" id="UP000030136"/>
    </source>
</evidence>
<evidence type="ECO:0000313" key="13">
    <source>
        <dbReference type="EMBL" id="KGN95351.1"/>
    </source>
</evidence>
<dbReference type="GO" id="GO:0004851">
    <property type="term" value="F:uroporphyrin-III C-methyltransferase activity"/>
    <property type="evidence" value="ECO:0007669"/>
    <property type="project" value="UniProtKB-EC"/>
</dbReference>
<feature type="domain" description="Tetrapyrrole methylase" evidence="11">
    <location>
        <begin position="6"/>
        <end position="216"/>
    </location>
</feature>
<dbReference type="FunFam" id="3.30.950.10:FF:000001">
    <property type="entry name" value="Siroheme synthase"/>
    <property type="match status" value="1"/>
</dbReference>
<accession>A0A0A2FW58</accession>
<dbReference type="InterPro" id="IPR000878">
    <property type="entry name" value="4pyrrol_Mease"/>
</dbReference>
<dbReference type="InterPro" id="IPR003754">
    <property type="entry name" value="4pyrrol_synth_uPrphyn_synth"/>
</dbReference>
<evidence type="ECO:0000256" key="2">
    <source>
        <dbReference type="ARBA" id="ARBA00012162"/>
    </source>
</evidence>
<dbReference type="InterPro" id="IPR035996">
    <property type="entry name" value="4pyrrol_Methylase_sf"/>
</dbReference>
<evidence type="ECO:0000313" key="14">
    <source>
        <dbReference type="EMBL" id="SQH72747.1"/>
    </source>
</evidence>
<evidence type="ECO:0000259" key="12">
    <source>
        <dbReference type="Pfam" id="PF02602"/>
    </source>
</evidence>
<sequence>MIQKGKVYLAGAGPGDPGLLTQRTARLLAEADVVVYDALSNLSLLENCRPDAELISVGKRVGRHSHSQGEINEILVQQAKKGLAVVRLKGGDPFVFGRGGEEMQALKAAAIPYEVIPGVTAGVAVPAYFGIPVSHRGLSTTVTFVTGTTKENREPDLDWQALASLRGTIVFYMATRMAPVISSKLIEAGMPAVTPMCIISRGTLPQQHILKGMIADFTAEYTDYEQLSPGLIVIGEVTRFAEDYAWHSSLPLAGKTVLVTRSLAQSSVLADKLREAGAEVLLFPTICIRPKDDLTELQRAIEHIETYHWLVFTSANGVEIFFDRLHTSGYDSRILHHLRFGAVGKVTAEALRSFGIRADFIPQTHTGEAFARELSARESLSGLRVLIPGSALSGEILPSLLEESGAVCEPIAIYDNLPMDYPEQQLRLLTAHPLDYITFCSSSAVDNFYRLIERYGLQEWISSARTAVIGPVTAKTLAKYDRQIDIEAPEAHMDALVQAIIGNDN</sequence>
<dbReference type="PANTHER" id="PTHR45790">
    <property type="entry name" value="SIROHEME SYNTHASE-RELATED"/>
    <property type="match status" value="1"/>
</dbReference>
<dbReference type="PANTHER" id="PTHR45790:SF3">
    <property type="entry name" value="S-ADENOSYL-L-METHIONINE-DEPENDENT UROPORPHYRINOGEN III METHYLTRANSFERASE, CHLOROPLASTIC"/>
    <property type="match status" value="1"/>
</dbReference>
<keyword evidence="3" id="KW-0169">Cobalamin biosynthesis</keyword>
<dbReference type="SUPFAM" id="SSF69618">
    <property type="entry name" value="HemD-like"/>
    <property type="match status" value="1"/>
</dbReference>
<feature type="domain" description="Tetrapyrrole biosynthesis uroporphyrinogen III synthase" evidence="12">
    <location>
        <begin position="268"/>
        <end position="498"/>
    </location>
</feature>
<name>A0A0A2FW58_9PORP</name>
<evidence type="ECO:0000256" key="6">
    <source>
        <dbReference type="ARBA" id="ARBA00022691"/>
    </source>
</evidence>
<evidence type="ECO:0000256" key="7">
    <source>
        <dbReference type="ARBA" id="ARBA00023244"/>
    </source>
</evidence>
<evidence type="ECO:0000256" key="1">
    <source>
        <dbReference type="ARBA" id="ARBA00005879"/>
    </source>
</evidence>
<evidence type="ECO:0000313" key="16">
    <source>
        <dbReference type="Proteomes" id="UP000249300"/>
    </source>
</evidence>
<dbReference type="OrthoDB" id="9815856at2"/>
<keyword evidence="6" id="KW-0949">S-adenosyl-L-methionine</keyword>
<dbReference type="Gene3D" id="3.30.950.10">
    <property type="entry name" value="Methyltransferase, Cobalt-precorrin-4 Transmethylase, Domain 2"/>
    <property type="match status" value="1"/>
</dbReference>
<dbReference type="PROSITE" id="PS00840">
    <property type="entry name" value="SUMT_2"/>
    <property type="match status" value="1"/>
</dbReference>
<dbReference type="InterPro" id="IPR014776">
    <property type="entry name" value="4pyrrole_Mease_sub2"/>
</dbReference>
<dbReference type="STRING" id="393921.HQ45_05900"/>
<dbReference type="EMBL" id="JQJC01000010">
    <property type="protein sequence ID" value="KGN95351.1"/>
    <property type="molecule type" value="Genomic_DNA"/>
</dbReference>
<keyword evidence="16" id="KW-1185">Reference proteome</keyword>
<dbReference type="Proteomes" id="UP000030136">
    <property type="component" value="Unassembled WGS sequence"/>
</dbReference>
<dbReference type="Pfam" id="PF00590">
    <property type="entry name" value="TP_methylase"/>
    <property type="match status" value="1"/>
</dbReference>
<keyword evidence="5 10" id="KW-0808">Transferase</keyword>
<dbReference type="GO" id="GO:0019354">
    <property type="term" value="P:siroheme biosynthetic process"/>
    <property type="evidence" value="ECO:0007669"/>
    <property type="project" value="InterPro"/>
</dbReference>
<evidence type="ECO:0000256" key="5">
    <source>
        <dbReference type="ARBA" id="ARBA00022679"/>
    </source>
</evidence>
<evidence type="ECO:0000256" key="10">
    <source>
        <dbReference type="RuleBase" id="RU003960"/>
    </source>
</evidence>
<protein>
    <recommendedName>
        <fullName evidence="2">uroporphyrinogen-III C-methyltransferase</fullName>
        <ecNumber evidence="2">2.1.1.107</ecNumber>
    </recommendedName>
</protein>
<dbReference type="GO" id="GO:0032259">
    <property type="term" value="P:methylation"/>
    <property type="evidence" value="ECO:0007669"/>
    <property type="project" value="UniProtKB-KW"/>
</dbReference>
<dbReference type="eggNOG" id="COG0007">
    <property type="taxonomic scope" value="Bacteria"/>
</dbReference>
<proteinExistence type="inferred from homology"/>
<organism evidence="13 15">
    <name type="scientific">Porphyromonas crevioricanis</name>
    <dbReference type="NCBI Taxonomy" id="393921"/>
    <lineage>
        <taxon>Bacteria</taxon>
        <taxon>Pseudomonadati</taxon>
        <taxon>Bacteroidota</taxon>
        <taxon>Bacteroidia</taxon>
        <taxon>Bacteroidales</taxon>
        <taxon>Porphyromonadaceae</taxon>
        <taxon>Porphyromonas</taxon>
    </lineage>
</organism>
<dbReference type="FunFam" id="3.40.1010.10:FF:000001">
    <property type="entry name" value="Siroheme synthase"/>
    <property type="match status" value="1"/>
</dbReference>
<dbReference type="Gene3D" id="3.40.1010.10">
    <property type="entry name" value="Cobalt-precorrin-4 Transmethylase, Domain 1"/>
    <property type="match status" value="1"/>
</dbReference>
<gene>
    <name evidence="14" type="primary">cysG</name>
    <name evidence="13" type="ORF">HQ38_03435</name>
    <name evidence="14" type="ORF">NCTC12858_00576</name>
</gene>